<evidence type="ECO:0000313" key="10">
    <source>
        <dbReference type="EMBL" id="PTW61362.1"/>
    </source>
</evidence>
<feature type="transmembrane region" description="Helical" evidence="9">
    <location>
        <begin position="34"/>
        <end position="58"/>
    </location>
</feature>
<dbReference type="EMBL" id="QAYG01000002">
    <property type="protein sequence ID" value="PTW61362.1"/>
    <property type="molecule type" value="Genomic_DNA"/>
</dbReference>
<keyword evidence="6 9" id="KW-1133">Transmembrane helix</keyword>
<evidence type="ECO:0000256" key="1">
    <source>
        <dbReference type="ARBA" id="ARBA00004651"/>
    </source>
</evidence>
<dbReference type="InterPro" id="IPR001851">
    <property type="entry name" value="ABC_transp_permease"/>
</dbReference>
<evidence type="ECO:0000256" key="6">
    <source>
        <dbReference type="ARBA" id="ARBA00022989"/>
    </source>
</evidence>
<dbReference type="PANTHER" id="PTHR11795">
    <property type="entry name" value="BRANCHED-CHAIN AMINO ACID TRANSPORT SYSTEM PERMEASE PROTEIN LIVH"/>
    <property type="match status" value="1"/>
</dbReference>
<evidence type="ECO:0000256" key="9">
    <source>
        <dbReference type="SAM" id="Phobius"/>
    </source>
</evidence>
<feature type="transmembrane region" description="Helical" evidence="9">
    <location>
        <begin position="91"/>
        <end position="110"/>
    </location>
</feature>
<keyword evidence="3" id="KW-1003">Cell membrane</keyword>
<evidence type="ECO:0000256" key="7">
    <source>
        <dbReference type="ARBA" id="ARBA00023136"/>
    </source>
</evidence>
<evidence type="ECO:0000256" key="2">
    <source>
        <dbReference type="ARBA" id="ARBA00022448"/>
    </source>
</evidence>
<dbReference type="CDD" id="cd06582">
    <property type="entry name" value="TM_PBP1_LivH_like"/>
    <property type="match status" value="1"/>
</dbReference>
<dbReference type="AlphaFoldDB" id="A0A2T5VC84"/>
<proteinExistence type="inferred from homology"/>
<evidence type="ECO:0000256" key="3">
    <source>
        <dbReference type="ARBA" id="ARBA00022475"/>
    </source>
</evidence>
<dbReference type="GO" id="GO:0005886">
    <property type="term" value="C:plasma membrane"/>
    <property type="evidence" value="ECO:0007669"/>
    <property type="project" value="UniProtKB-SubCell"/>
</dbReference>
<evidence type="ECO:0000256" key="5">
    <source>
        <dbReference type="ARBA" id="ARBA00022970"/>
    </source>
</evidence>
<keyword evidence="4 9" id="KW-0812">Transmembrane</keyword>
<feature type="transmembrane region" description="Helical" evidence="9">
    <location>
        <begin position="289"/>
        <end position="306"/>
    </location>
</feature>
<dbReference type="Proteomes" id="UP000244081">
    <property type="component" value="Unassembled WGS sequence"/>
</dbReference>
<dbReference type="GO" id="GO:0006865">
    <property type="term" value="P:amino acid transport"/>
    <property type="evidence" value="ECO:0007669"/>
    <property type="project" value="UniProtKB-KW"/>
</dbReference>
<dbReference type="Pfam" id="PF02653">
    <property type="entry name" value="BPD_transp_2"/>
    <property type="match status" value="1"/>
</dbReference>
<comment type="caution">
    <text evidence="10">The sequence shown here is derived from an EMBL/GenBank/DDBJ whole genome shotgun (WGS) entry which is preliminary data.</text>
</comment>
<feature type="transmembrane region" description="Helical" evidence="9">
    <location>
        <begin position="249"/>
        <end position="277"/>
    </location>
</feature>
<name>A0A2T5VC84_9HYPH</name>
<keyword evidence="11" id="KW-1185">Reference proteome</keyword>
<organism evidence="10 11">
    <name type="scientific">Breoghania corrubedonensis</name>
    <dbReference type="NCBI Taxonomy" id="665038"/>
    <lineage>
        <taxon>Bacteria</taxon>
        <taxon>Pseudomonadati</taxon>
        <taxon>Pseudomonadota</taxon>
        <taxon>Alphaproteobacteria</taxon>
        <taxon>Hyphomicrobiales</taxon>
        <taxon>Stappiaceae</taxon>
        <taxon>Breoghania</taxon>
    </lineage>
</organism>
<feature type="transmembrane region" description="Helical" evidence="9">
    <location>
        <begin position="216"/>
        <end position="237"/>
    </location>
</feature>
<evidence type="ECO:0000256" key="8">
    <source>
        <dbReference type="ARBA" id="ARBA00037998"/>
    </source>
</evidence>
<dbReference type="PANTHER" id="PTHR11795:SF447">
    <property type="entry name" value="ABC TRANSPORTER PERMEASE PROTEIN"/>
    <property type="match status" value="1"/>
</dbReference>
<comment type="similarity">
    <text evidence="8">Belongs to the binding-protein-dependent transport system permease family. LivHM subfamily.</text>
</comment>
<comment type="subcellular location">
    <subcellularLocation>
        <location evidence="1">Cell membrane</location>
        <topology evidence="1">Multi-pass membrane protein</topology>
    </subcellularLocation>
</comment>
<keyword evidence="7 9" id="KW-0472">Membrane</keyword>
<sequence length="319" mass="33240">MVGQGCKGASLVPVSGLQSGLVLTSYLKGIEMDLAVIVALDVVNGAASLFLLCLGLAIIFGMMRIINLAHGEFVMLGAYATVVSANAGLNIWIAMLVVAPAFVALVGLVVERCLIRFLYGRLIDSMLATWGLSLFIVGFVTTIFGNTTKGVPTPLGGFSVGAYRTSYYTLFLLAMALVAAGIIYALMRHTRFGLIARATMQNPEMAAKLGVNPARIYMMTFTLGAALSGLAGGLLAPVSGITPVMGAAYIAKAFITVVGGGAAILSGTVAASSLFGFINQLGAYFTTPVYGEVILFTSAIILIRLLPQGISGRFFKGQL</sequence>
<feature type="transmembrane region" description="Helical" evidence="9">
    <location>
        <begin position="165"/>
        <end position="187"/>
    </location>
</feature>
<dbReference type="InterPro" id="IPR052157">
    <property type="entry name" value="BCAA_transport_permease"/>
</dbReference>
<accession>A0A2T5VC84</accession>
<reference evidence="10 11" key="1">
    <citation type="submission" date="2018-04" db="EMBL/GenBank/DDBJ databases">
        <title>Genomic Encyclopedia of Archaeal and Bacterial Type Strains, Phase II (KMG-II): from individual species to whole genera.</title>
        <authorList>
            <person name="Goeker M."/>
        </authorList>
    </citation>
    <scope>NUCLEOTIDE SEQUENCE [LARGE SCALE GENOMIC DNA]</scope>
    <source>
        <strain evidence="10 11">DSM 23382</strain>
    </source>
</reference>
<gene>
    <name evidence="10" type="ORF">C8N35_10271</name>
</gene>
<evidence type="ECO:0000313" key="11">
    <source>
        <dbReference type="Proteomes" id="UP000244081"/>
    </source>
</evidence>
<evidence type="ECO:0000256" key="4">
    <source>
        <dbReference type="ARBA" id="ARBA00022692"/>
    </source>
</evidence>
<keyword evidence="2" id="KW-0813">Transport</keyword>
<dbReference type="GO" id="GO:0022857">
    <property type="term" value="F:transmembrane transporter activity"/>
    <property type="evidence" value="ECO:0007669"/>
    <property type="project" value="InterPro"/>
</dbReference>
<feature type="transmembrane region" description="Helical" evidence="9">
    <location>
        <begin position="122"/>
        <end position="145"/>
    </location>
</feature>
<keyword evidence="5" id="KW-0029">Amino-acid transport</keyword>
<protein>
    <submittedName>
        <fullName evidence="10">Amino acid/amide ABC transporter membrane protein 1 (HAAT family)</fullName>
    </submittedName>
</protein>